<evidence type="ECO:0000313" key="3">
    <source>
        <dbReference type="Proteomes" id="UP000309038"/>
    </source>
</evidence>
<evidence type="ECO:0000313" key="2">
    <source>
        <dbReference type="EMBL" id="THG96047.1"/>
    </source>
</evidence>
<name>A0A4S4KF02_9APHY</name>
<dbReference type="AlphaFoldDB" id="A0A4S4KF02"/>
<feature type="compositionally biased region" description="Basic residues" evidence="1">
    <location>
        <begin position="161"/>
        <end position="170"/>
    </location>
</feature>
<sequence length="170" mass="19170">MEGSNQQGIRIRHQLFLPIEEMVEQPDDEQQVKDLMEKNRERWNLATWPGKDRAAQYGLDKILDDGRYAPNPFVAVDTKGRTISPAQWEKSLKGADVLVKAVIIHQWYGKGREKRDNFYADIRSITVLHSFADGVTAAKGTAEKRKAGDEVPEGAVDPKGKRPARGRNTD</sequence>
<gene>
    <name evidence="2" type="ORF">EW026_g5710</name>
</gene>
<accession>A0A4S4KF02</accession>
<comment type="caution">
    <text evidence="2">The sequence shown here is derived from an EMBL/GenBank/DDBJ whole genome shotgun (WGS) entry which is preliminary data.</text>
</comment>
<dbReference type="Proteomes" id="UP000309038">
    <property type="component" value="Unassembled WGS sequence"/>
</dbReference>
<keyword evidence="3" id="KW-1185">Reference proteome</keyword>
<organism evidence="2 3">
    <name type="scientific">Hermanssonia centrifuga</name>
    <dbReference type="NCBI Taxonomy" id="98765"/>
    <lineage>
        <taxon>Eukaryota</taxon>
        <taxon>Fungi</taxon>
        <taxon>Dikarya</taxon>
        <taxon>Basidiomycota</taxon>
        <taxon>Agaricomycotina</taxon>
        <taxon>Agaricomycetes</taxon>
        <taxon>Polyporales</taxon>
        <taxon>Meruliaceae</taxon>
        <taxon>Hermanssonia</taxon>
    </lineage>
</organism>
<reference evidence="2 3" key="1">
    <citation type="submission" date="2019-02" db="EMBL/GenBank/DDBJ databases">
        <title>Genome sequencing of the rare red list fungi Phlebia centrifuga.</title>
        <authorList>
            <person name="Buettner E."/>
            <person name="Kellner H."/>
        </authorList>
    </citation>
    <scope>NUCLEOTIDE SEQUENCE [LARGE SCALE GENOMIC DNA]</scope>
    <source>
        <strain evidence="2 3">DSM 108282</strain>
    </source>
</reference>
<proteinExistence type="predicted"/>
<protein>
    <submittedName>
        <fullName evidence="2">Uncharacterized protein</fullName>
    </submittedName>
</protein>
<evidence type="ECO:0000256" key="1">
    <source>
        <dbReference type="SAM" id="MobiDB-lite"/>
    </source>
</evidence>
<feature type="region of interest" description="Disordered" evidence="1">
    <location>
        <begin position="140"/>
        <end position="170"/>
    </location>
</feature>
<dbReference type="EMBL" id="SGPJ01000266">
    <property type="protein sequence ID" value="THG96047.1"/>
    <property type="molecule type" value="Genomic_DNA"/>
</dbReference>